<organism evidence="1 2">
    <name type="scientific">Candidatus Uhrbacteria bacterium CG_4_9_14_3_um_filter_50_9</name>
    <dbReference type="NCBI Taxonomy" id="1975035"/>
    <lineage>
        <taxon>Bacteria</taxon>
        <taxon>Candidatus Uhriibacteriota</taxon>
    </lineage>
</organism>
<gene>
    <name evidence="1" type="ORF">CO174_02535</name>
</gene>
<accession>A0A2M7XCL9</accession>
<reference evidence="2" key="1">
    <citation type="submission" date="2017-09" db="EMBL/GenBank/DDBJ databases">
        <title>Depth-based differentiation of microbial function through sediment-hosted aquifers and enrichment of novel symbionts in the deep terrestrial subsurface.</title>
        <authorList>
            <person name="Probst A.J."/>
            <person name="Ladd B."/>
            <person name="Jarett J.K."/>
            <person name="Geller-Mcgrath D.E."/>
            <person name="Sieber C.M.K."/>
            <person name="Emerson J.B."/>
            <person name="Anantharaman K."/>
            <person name="Thomas B.C."/>
            <person name="Malmstrom R."/>
            <person name="Stieglmeier M."/>
            <person name="Klingl A."/>
            <person name="Woyke T."/>
            <person name="Ryan C.M."/>
            <person name="Banfield J.F."/>
        </authorList>
    </citation>
    <scope>NUCLEOTIDE SEQUENCE [LARGE SCALE GENOMIC DNA]</scope>
</reference>
<dbReference type="EMBL" id="PFWU01000030">
    <property type="protein sequence ID" value="PJA45562.1"/>
    <property type="molecule type" value="Genomic_DNA"/>
</dbReference>
<comment type="caution">
    <text evidence="1">The sequence shown here is derived from an EMBL/GenBank/DDBJ whole genome shotgun (WGS) entry which is preliminary data.</text>
</comment>
<dbReference type="AlphaFoldDB" id="A0A2M7XCL9"/>
<dbReference type="Proteomes" id="UP000229385">
    <property type="component" value="Unassembled WGS sequence"/>
</dbReference>
<evidence type="ECO:0000313" key="1">
    <source>
        <dbReference type="EMBL" id="PJA45562.1"/>
    </source>
</evidence>
<evidence type="ECO:0000313" key="2">
    <source>
        <dbReference type="Proteomes" id="UP000229385"/>
    </source>
</evidence>
<proteinExistence type="predicted"/>
<protein>
    <submittedName>
        <fullName evidence="1">Uncharacterized protein</fullName>
    </submittedName>
</protein>
<sequence length="155" mass="17931">MILFQPCPYHFPDLWKAEQLAMPEITPAHLQAVKKIYRLPEDGDEGADMYFARPSVLAEAYARLQFQDAHGFLVEDNRLILIDGTVWVIESLCDLRFAQERDESIQLFEECFQRARTFALPEETPRRGFPSGMAHGDMRRTLCRPCAQDTWPPSK</sequence>
<name>A0A2M7XCL9_9BACT</name>